<gene>
    <name evidence="2" type="primary">Ttc23l</name>
    <name evidence="2" type="ORF">GTO93_0000548</name>
</gene>
<feature type="coiled-coil region" evidence="1">
    <location>
        <begin position="90"/>
        <end position="123"/>
    </location>
</feature>
<keyword evidence="1" id="KW-0175">Coiled coil</keyword>
<evidence type="ECO:0000256" key="1">
    <source>
        <dbReference type="SAM" id="Coils"/>
    </source>
</evidence>
<evidence type="ECO:0000313" key="2">
    <source>
        <dbReference type="EMBL" id="MBN3274844.1"/>
    </source>
</evidence>
<evidence type="ECO:0000313" key="3">
    <source>
        <dbReference type="Proteomes" id="UP001166093"/>
    </source>
</evidence>
<dbReference type="SUPFAM" id="SSF48452">
    <property type="entry name" value="TPR-like"/>
    <property type="match status" value="2"/>
</dbReference>
<dbReference type="Proteomes" id="UP001166093">
    <property type="component" value="Unassembled WGS sequence"/>
</dbReference>
<protein>
    <submittedName>
        <fullName evidence="2">TT23L protein</fullName>
    </submittedName>
</protein>
<dbReference type="InterPro" id="IPR011990">
    <property type="entry name" value="TPR-like_helical_dom_sf"/>
</dbReference>
<name>A0ABS2XKY7_POLSP</name>
<dbReference type="PANTHER" id="PTHR14485">
    <property type="entry name" value="TETRATRICOPEPTIDE REPEAT PROTEIN 23"/>
    <property type="match status" value="1"/>
</dbReference>
<accession>A0ABS2XKY7</accession>
<sequence length="347" mass="39028">MNELIRCVALSRLVYGDGHWRLAESIANVAHGYLKLQGLPAQALQHAESARDIMLGGVDFPGPEMEKKELLNTLITTYYSLGMAHLIHTVQEAHRNLQKTEKIMEELQRLNRTEDRSQRVSEKDLAEALGRVSILQNKPASAVVFFEKAAAHVNANQGQDSPELIKIYQEMAKAEQMRVRHEEAIEHLLQAYSMAVALFKKDSTEAAQAALVLATGYVAAGKKEYNKAAEQYFNESISTYQSVLGPENPQTMYSVDGYSNWLIQTGRQEESYELLRSTLQSRKEAFGDYSDSMAETYSVMGSIALAGGEVKKAYKLLRKCLEIQMVLCGSQHKKTRRTQQMLDMLQK</sequence>
<dbReference type="EMBL" id="JAAWVQ010044773">
    <property type="protein sequence ID" value="MBN3274844.1"/>
    <property type="molecule type" value="Genomic_DNA"/>
</dbReference>
<dbReference type="Gene3D" id="1.25.40.10">
    <property type="entry name" value="Tetratricopeptide repeat domain"/>
    <property type="match status" value="2"/>
</dbReference>
<comment type="caution">
    <text evidence="2">The sequence shown here is derived from an EMBL/GenBank/DDBJ whole genome shotgun (WGS) entry which is preliminary data.</text>
</comment>
<keyword evidence="3" id="KW-1185">Reference proteome</keyword>
<proteinExistence type="predicted"/>
<reference evidence="2" key="1">
    <citation type="journal article" date="2021" name="Cell">
        <title>Tracing the genetic footprints of vertebrate landing in non-teleost ray-finned fishes.</title>
        <authorList>
            <person name="Bi X."/>
            <person name="Wang K."/>
            <person name="Yang L."/>
            <person name="Pan H."/>
            <person name="Jiang H."/>
            <person name="Wei Q."/>
            <person name="Fang M."/>
            <person name="Yu H."/>
            <person name="Zhu C."/>
            <person name="Cai Y."/>
            <person name="He Y."/>
            <person name="Gan X."/>
            <person name="Zeng H."/>
            <person name="Yu D."/>
            <person name="Zhu Y."/>
            <person name="Jiang H."/>
            <person name="Qiu Q."/>
            <person name="Yang H."/>
            <person name="Zhang Y.E."/>
            <person name="Wang W."/>
            <person name="Zhu M."/>
            <person name="He S."/>
            <person name="Zhang G."/>
        </authorList>
    </citation>
    <scope>NUCLEOTIDE SEQUENCE</scope>
    <source>
        <strain evidence="2">Pddl_001</strain>
    </source>
</reference>
<dbReference type="InterPro" id="IPR042621">
    <property type="entry name" value="TTC23/TTC23L"/>
</dbReference>
<feature type="non-terminal residue" evidence="2">
    <location>
        <position position="1"/>
    </location>
</feature>
<dbReference type="PANTHER" id="PTHR14485:SF4">
    <property type="entry name" value="TETRATRICOPEPTIDE REPEAT PROTEIN 23-LIKE"/>
    <property type="match status" value="1"/>
</dbReference>
<feature type="non-terminal residue" evidence="2">
    <location>
        <position position="347"/>
    </location>
</feature>
<organism evidence="2 3">
    <name type="scientific">Polyodon spathula</name>
    <name type="common">North American paddlefish</name>
    <name type="synonym">Squalus spathula</name>
    <dbReference type="NCBI Taxonomy" id="7913"/>
    <lineage>
        <taxon>Eukaryota</taxon>
        <taxon>Metazoa</taxon>
        <taxon>Chordata</taxon>
        <taxon>Craniata</taxon>
        <taxon>Vertebrata</taxon>
        <taxon>Euteleostomi</taxon>
        <taxon>Actinopterygii</taxon>
        <taxon>Chondrostei</taxon>
        <taxon>Acipenseriformes</taxon>
        <taxon>Polyodontidae</taxon>
        <taxon>Polyodon</taxon>
    </lineage>
</organism>